<proteinExistence type="predicted"/>
<organism evidence="2 3">
    <name type="scientific">Rhodococcus rhodnii LMG 5362</name>
    <dbReference type="NCBI Taxonomy" id="1273125"/>
    <lineage>
        <taxon>Bacteria</taxon>
        <taxon>Bacillati</taxon>
        <taxon>Actinomycetota</taxon>
        <taxon>Actinomycetes</taxon>
        <taxon>Mycobacteriales</taxon>
        <taxon>Nocardiaceae</taxon>
        <taxon>Rhodococcus</taxon>
    </lineage>
</organism>
<reference evidence="2 3" key="1">
    <citation type="journal article" date="2013" name="Genome Announc.">
        <title>Draft Genome Sequence of Rhodococcus rhodnii Strain LMG5362, a Symbiont of Rhodnius prolixus (Hemiptera, Reduviidae, Triatominae), the Principle Vector of Trypanosoma cruzi.</title>
        <authorList>
            <person name="Pachebat J.A."/>
            <person name="van Keulen G."/>
            <person name="Whitten M.M."/>
            <person name="Girdwood S."/>
            <person name="Del Sol R."/>
            <person name="Dyson P.J."/>
            <person name="Facey P.D."/>
        </authorList>
    </citation>
    <scope>NUCLEOTIDE SEQUENCE [LARGE SCALE GENOMIC DNA]</scope>
    <source>
        <strain evidence="2 3">LMG 5362</strain>
    </source>
</reference>
<protein>
    <submittedName>
        <fullName evidence="2">Uncharacterized protein</fullName>
    </submittedName>
</protein>
<feature type="region of interest" description="Disordered" evidence="1">
    <location>
        <begin position="1"/>
        <end position="45"/>
    </location>
</feature>
<accession>R7WJK6</accession>
<evidence type="ECO:0000313" key="2">
    <source>
        <dbReference type="EMBL" id="EOM75491.1"/>
    </source>
</evidence>
<evidence type="ECO:0000256" key="1">
    <source>
        <dbReference type="SAM" id="MobiDB-lite"/>
    </source>
</evidence>
<dbReference type="PATRIC" id="fig|1273125.3.peg.3127"/>
<sequence length="72" mass="7821">MRCSHRRASAVPRTHTSTSRARVRQQASAPIPRGGGPSSAARSTQWQVFGLTGRRVVRTYWPSLPGAYPSAS</sequence>
<dbReference type="AlphaFoldDB" id="R7WJK6"/>
<feature type="compositionally biased region" description="Polar residues" evidence="1">
    <location>
        <begin position="14"/>
        <end position="28"/>
    </location>
</feature>
<name>R7WJK6_9NOCA</name>
<gene>
    <name evidence="2" type="ORF">Rrhod_3289</name>
</gene>
<keyword evidence="3" id="KW-1185">Reference proteome</keyword>
<dbReference type="EMBL" id="APMY01000095">
    <property type="protein sequence ID" value="EOM75491.1"/>
    <property type="molecule type" value="Genomic_DNA"/>
</dbReference>
<dbReference type="Proteomes" id="UP000013525">
    <property type="component" value="Unassembled WGS sequence"/>
</dbReference>
<evidence type="ECO:0000313" key="3">
    <source>
        <dbReference type="Proteomes" id="UP000013525"/>
    </source>
</evidence>
<comment type="caution">
    <text evidence="2">The sequence shown here is derived from an EMBL/GenBank/DDBJ whole genome shotgun (WGS) entry which is preliminary data.</text>
</comment>